<comment type="caution">
    <text evidence="3">The sequence shown here is derived from an EMBL/GenBank/DDBJ whole genome shotgun (WGS) entry which is preliminary data.</text>
</comment>
<organism evidence="3 4">
    <name type="scientific">Caulobacter hibisci</name>
    <dbReference type="NCBI Taxonomy" id="2035993"/>
    <lineage>
        <taxon>Bacteria</taxon>
        <taxon>Pseudomonadati</taxon>
        <taxon>Pseudomonadota</taxon>
        <taxon>Alphaproteobacteria</taxon>
        <taxon>Caulobacterales</taxon>
        <taxon>Caulobacteraceae</taxon>
        <taxon>Caulobacter</taxon>
    </lineage>
</organism>
<sequence length="252" mass="26118">MSKRQLALILATLFCLLSPAVQAGLGIGLSAAAFSHQGDQTLRAAGYGFAIWAVIYLGLAAFAVFQGRRARRDDPLLGALAAPAALAIVGAGAWIWASAFNARWLSVAIIVGSAAVLTLGLARQTRRVEPLDRSAAVLAWTPLCLLAGWLTIASTLNILTVLTAEALIAPGSARAAFAGLGASALIALSVLLHRRMWPYGLPIVWGLVAVWVAEQTVKPAVAALALACAAVIGLVVVTQAWRSLSGRIARAV</sequence>
<feature type="chain" id="PRO_5046423784" description="Tryptophan-rich sensory protein" evidence="2">
    <location>
        <begin position="24"/>
        <end position="252"/>
    </location>
</feature>
<feature type="transmembrane region" description="Helical" evidence="1">
    <location>
        <begin position="196"/>
        <end position="213"/>
    </location>
</feature>
<feature type="transmembrane region" description="Helical" evidence="1">
    <location>
        <begin position="45"/>
        <end position="65"/>
    </location>
</feature>
<keyword evidence="1" id="KW-0472">Membrane</keyword>
<dbReference type="Proteomes" id="UP000639859">
    <property type="component" value="Unassembled WGS sequence"/>
</dbReference>
<feature type="transmembrane region" description="Helical" evidence="1">
    <location>
        <begin position="77"/>
        <end position="97"/>
    </location>
</feature>
<keyword evidence="2" id="KW-0732">Signal</keyword>
<feature type="transmembrane region" description="Helical" evidence="1">
    <location>
        <begin position="134"/>
        <end position="152"/>
    </location>
</feature>
<keyword evidence="1" id="KW-0812">Transmembrane</keyword>
<proteinExistence type="predicted"/>
<feature type="transmembrane region" description="Helical" evidence="1">
    <location>
        <begin position="219"/>
        <end position="241"/>
    </location>
</feature>
<gene>
    <name evidence="3" type="ORF">I4Q42_11030</name>
</gene>
<feature type="transmembrane region" description="Helical" evidence="1">
    <location>
        <begin position="103"/>
        <end position="122"/>
    </location>
</feature>
<accession>A0ABS0SX46</accession>
<keyword evidence="1" id="KW-1133">Transmembrane helix</keyword>
<protein>
    <recommendedName>
        <fullName evidence="5">Tryptophan-rich sensory protein</fullName>
    </recommendedName>
</protein>
<dbReference type="RefSeq" id="WP_198576122.1">
    <property type="nucleotide sequence ID" value="NZ_JADWOX010000006.1"/>
</dbReference>
<evidence type="ECO:0008006" key="5">
    <source>
        <dbReference type="Google" id="ProtNLM"/>
    </source>
</evidence>
<reference evidence="3 4" key="1">
    <citation type="submission" date="2020-11" db="EMBL/GenBank/DDBJ databases">
        <title>genome sequence of strain KACC 18849.</title>
        <authorList>
            <person name="Gao J."/>
            <person name="Zhang X."/>
        </authorList>
    </citation>
    <scope>NUCLEOTIDE SEQUENCE [LARGE SCALE GENOMIC DNA]</scope>
    <source>
        <strain evidence="3 4">KACC 18849</strain>
    </source>
</reference>
<feature type="signal peptide" evidence="2">
    <location>
        <begin position="1"/>
        <end position="23"/>
    </location>
</feature>
<dbReference type="EMBL" id="JADWOX010000006">
    <property type="protein sequence ID" value="MBI1684200.1"/>
    <property type="molecule type" value="Genomic_DNA"/>
</dbReference>
<evidence type="ECO:0000256" key="1">
    <source>
        <dbReference type="SAM" id="Phobius"/>
    </source>
</evidence>
<evidence type="ECO:0000256" key="2">
    <source>
        <dbReference type="SAM" id="SignalP"/>
    </source>
</evidence>
<evidence type="ECO:0000313" key="3">
    <source>
        <dbReference type="EMBL" id="MBI1684200.1"/>
    </source>
</evidence>
<evidence type="ECO:0000313" key="4">
    <source>
        <dbReference type="Proteomes" id="UP000639859"/>
    </source>
</evidence>
<keyword evidence="4" id="KW-1185">Reference proteome</keyword>
<name>A0ABS0SX46_9CAUL</name>
<feature type="transmembrane region" description="Helical" evidence="1">
    <location>
        <begin position="172"/>
        <end position="191"/>
    </location>
</feature>